<dbReference type="Gene3D" id="1.10.357.10">
    <property type="entry name" value="Tetracycline Repressor, domain 2"/>
    <property type="match status" value="1"/>
</dbReference>
<reference evidence="8" key="1">
    <citation type="submission" date="2016-05" db="EMBL/GenBank/DDBJ databases">
        <authorList>
            <person name="Liu B."/>
            <person name="Wang J."/>
            <person name="Zhu Y."/>
            <person name="Liu G."/>
            <person name="Chen Q."/>
            <person name="Chen Z."/>
            <person name="Lan J."/>
            <person name="Che J."/>
            <person name="Ge C."/>
            <person name="Shi H."/>
            <person name="Pan Z."/>
            <person name="Liu X."/>
        </authorList>
    </citation>
    <scope>NUCLEOTIDE SEQUENCE [LARGE SCALE GENOMIC DNA]</scope>
    <source>
        <strain evidence="8">FJAT-27215</strain>
    </source>
</reference>
<feature type="domain" description="HTH tetR-type" evidence="6">
    <location>
        <begin position="2"/>
        <end position="62"/>
    </location>
</feature>
<keyword evidence="3 5" id="KW-0238">DNA-binding</keyword>
<proteinExistence type="predicted"/>
<dbReference type="GO" id="GO:0003677">
    <property type="term" value="F:DNA binding"/>
    <property type="evidence" value="ECO:0007669"/>
    <property type="project" value="UniProtKB-UniRule"/>
</dbReference>
<dbReference type="PROSITE" id="PS01081">
    <property type="entry name" value="HTH_TETR_1"/>
    <property type="match status" value="1"/>
</dbReference>
<dbReference type="AlphaFoldDB" id="A0A1B9AAK6"/>
<evidence type="ECO:0000256" key="1">
    <source>
        <dbReference type="ARBA" id="ARBA00022491"/>
    </source>
</evidence>
<dbReference type="InterPro" id="IPR009057">
    <property type="entry name" value="Homeodomain-like_sf"/>
</dbReference>
<evidence type="ECO:0000256" key="2">
    <source>
        <dbReference type="ARBA" id="ARBA00023015"/>
    </source>
</evidence>
<sequence>MKEKEKLVIETAIKLFAAKGFASTSIQEIAEEAGISKGAFYLYFKSKDELLYSTLQYYFDIIEKRLSLYEDQKLLPREKFVYQLKELIETLSEHKEFIIMQAREQAIPLNDEVKELLFRMHMESHKFYRDSLLDIYGKQIKPFVWDLSTMLDGIFHSYMKVILVDSDFDSRDIAEYIMKRMDNLAAGLSNDSPLLSEQKVADLLHKTKALFLQGNSTIYTILHAMKKELENMENPTSLNTSLEVLMEEAVKENPRIPVIQGMLSNFKDIPAFEPYRQEIAALYKFNL</sequence>
<evidence type="ECO:0000256" key="5">
    <source>
        <dbReference type="PROSITE-ProRule" id="PRU00335"/>
    </source>
</evidence>
<keyword evidence="8" id="KW-1185">Reference proteome</keyword>
<name>A0A1B9AAK6_9BACI</name>
<organism evidence="7 8">
    <name type="scientific">Pseudobacillus wudalianchiensis</name>
    <dbReference type="NCBI Taxonomy" id="1743143"/>
    <lineage>
        <taxon>Bacteria</taxon>
        <taxon>Bacillati</taxon>
        <taxon>Bacillota</taxon>
        <taxon>Bacilli</taxon>
        <taxon>Bacillales</taxon>
        <taxon>Bacillaceae</taxon>
        <taxon>Pseudobacillus</taxon>
    </lineage>
</organism>
<dbReference type="Pfam" id="PF00440">
    <property type="entry name" value="TetR_N"/>
    <property type="match status" value="1"/>
</dbReference>
<dbReference type="PANTHER" id="PTHR43479">
    <property type="entry name" value="ACREF/ENVCD OPERON REPRESSOR-RELATED"/>
    <property type="match status" value="1"/>
</dbReference>
<dbReference type="PANTHER" id="PTHR43479:SF22">
    <property type="entry name" value="TRANSCRIPTIONAL REGULATOR, TETR FAMILY"/>
    <property type="match status" value="1"/>
</dbReference>
<protein>
    <submittedName>
        <fullName evidence="7">TetR family transcriptional regulator</fullName>
    </submittedName>
</protein>
<dbReference type="Proteomes" id="UP000092578">
    <property type="component" value="Unassembled WGS sequence"/>
</dbReference>
<accession>A0A1B9AAK6</accession>
<dbReference type="InterPro" id="IPR050624">
    <property type="entry name" value="HTH-type_Tx_Regulator"/>
</dbReference>
<feature type="DNA-binding region" description="H-T-H motif" evidence="5">
    <location>
        <begin position="25"/>
        <end position="44"/>
    </location>
</feature>
<evidence type="ECO:0000256" key="4">
    <source>
        <dbReference type="ARBA" id="ARBA00023163"/>
    </source>
</evidence>
<evidence type="ECO:0000259" key="6">
    <source>
        <dbReference type="PROSITE" id="PS50977"/>
    </source>
</evidence>
<keyword evidence="4" id="KW-0804">Transcription</keyword>
<dbReference type="PRINTS" id="PR00455">
    <property type="entry name" value="HTHTETR"/>
</dbReference>
<dbReference type="PROSITE" id="PS50977">
    <property type="entry name" value="HTH_TETR_2"/>
    <property type="match status" value="1"/>
</dbReference>
<gene>
    <name evidence="7" type="ORF">A8F95_17375</name>
</gene>
<dbReference type="InterPro" id="IPR023772">
    <property type="entry name" value="DNA-bd_HTH_TetR-type_CS"/>
</dbReference>
<evidence type="ECO:0000313" key="8">
    <source>
        <dbReference type="Proteomes" id="UP000092578"/>
    </source>
</evidence>
<evidence type="ECO:0000256" key="3">
    <source>
        <dbReference type="ARBA" id="ARBA00023125"/>
    </source>
</evidence>
<dbReference type="FunFam" id="1.10.10.60:FF:000141">
    <property type="entry name" value="TetR family transcriptional regulator"/>
    <property type="match status" value="1"/>
</dbReference>
<dbReference type="GO" id="GO:0045892">
    <property type="term" value="P:negative regulation of DNA-templated transcription"/>
    <property type="evidence" value="ECO:0007669"/>
    <property type="project" value="UniProtKB-ARBA"/>
</dbReference>
<keyword evidence="2" id="KW-0805">Transcription regulation</keyword>
<evidence type="ECO:0000313" key="7">
    <source>
        <dbReference type="EMBL" id="OCA80878.1"/>
    </source>
</evidence>
<dbReference type="SUPFAM" id="SSF46689">
    <property type="entry name" value="Homeodomain-like"/>
    <property type="match status" value="1"/>
</dbReference>
<comment type="caution">
    <text evidence="7">The sequence shown here is derived from an EMBL/GenBank/DDBJ whole genome shotgun (WGS) entry which is preliminary data.</text>
</comment>
<keyword evidence="1" id="KW-0678">Repressor</keyword>
<dbReference type="InterPro" id="IPR001647">
    <property type="entry name" value="HTH_TetR"/>
</dbReference>
<dbReference type="EMBL" id="MAYT01000032">
    <property type="protein sequence ID" value="OCA80878.1"/>
    <property type="molecule type" value="Genomic_DNA"/>
</dbReference>
<dbReference type="RefSeq" id="WP_065412323.1">
    <property type="nucleotide sequence ID" value="NZ_MAYT01000032.1"/>
</dbReference>